<keyword evidence="1" id="KW-0472">Membrane</keyword>
<dbReference type="PANTHER" id="PTHR40465">
    <property type="entry name" value="CHROMOSOME 1, WHOLE GENOME SHOTGUN SEQUENCE"/>
    <property type="match status" value="1"/>
</dbReference>
<dbReference type="InterPro" id="IPR045339">
    <property type="entry name" value="DUF6534"/>
</dbReference>
<evidence type="ECO:0000313" key="4">
    <source>
        <dbReference type="Proteomes" id="UP000076532"/>
    </source>
</evidence>
<feature type="transmembrane region" description="Helical" evidence="1">
    <location>
        <begin position="234"/>
        <end position="253"/>
    </location>
</feature>
<evidence type="ECO:0000259" key="2">
    <source>
        <dbReference type="Pfam" id="PF20152"/>
    </source>
</evidence>
<keyword evidence="1" id="KW-0812">Transmembrane</keyword>
<keyword evidence="1" id="KW-1133">Transmembrane helix</keyword>
<organism evidence="3 4">
    <name type="scientific">Athelia psychrophila</name>
    <dbReference type="NCBI Taxonomy" id="1759441"/>
    <lineage>
        <taxon>Eukaryota</taxon>
        <taxon>Fungi</taxon>
        <taxon>Dikarya</taxon>
        <taxon>Basidiomycota</taxon>
        <taxon>Agaricomycotina</taxon>
        <taxon>Agaricomycetes</taxon>
        <taxon>Agaricomycetidae</taxon>
        <taxon>Atheliales</taxon>
        <taxon>Atheliaceae</taxon>
        <taxon>Athelia</taxon>
    </lineage>
</organism>
<feature type="transmembrane region" description="Helical" evidence="1">
    <location>
        <begin position="169"/>
        <end position="189"/>
    </location>
</feature>
<feature type="domain" description="DUF6534" evidence="2">
    <location>
        <begin position="174"/>
        <end position="261"/>
    </location>
</feature>
<reference evidence="3 4" key="1">
    <citation type="journal article" date="2016" name="Mol. Biol. Evol.">
        <title>Comparative Genomics of Early-Diverging Mushroom-Forming Fungi Provides Insights into the Origins of Lignocellulose Decay Capabilities.</title>
        <authorList>
            <person name="Nagy L.G."/>
            <person name="Riley R."/>
            <person name="Tritt A."/>
            <person name="Adam C."/>
            <person name="Daum C."/>
            <person name="Floudas D."/>
            <person name="Sun H."/>
            <person name="Yadav J.S."/>
            <person name="Pangilinan J."/>
            <person name="Larsson K.H."/>
            <person name="Matsuura K."/>
            <person name="Barry K."/>
            <person name="Labutti K."/>
            <person name="Kuo R."/>
            <person name="Ohm R.A."/>
            <person name="Bhattacharya S.S."/>
            <person name="Shirouzu T."/>
            <person name="Yoshinaga Y."/>
            <person name="Martin F.M."/>
            <person name="Grigoriev I.V."/>
            <person name="Hibbett D.S."/>
        </authorList>
    </citation>
    <scope>NUCLEOTIDE SEQUENCE [LARGE SCALE GENOMIC DNA]</scope>
    <source>
        <strain evidence="3 4">CBS 109695</strain>
    </source>
</reference>
<feature type="transmembrane region" description="Helical" evidence="1">
    <location>
        <begin position="91"/>
        <end position="115"/>
    </location>
</feature>
<dbReference type="EMBL" id="KV417523">
    <property type="protein sequence ID" value="KZP24967.1"/>
    <property type="molecule type" value="Genomic_DNA"/>
</dbReference>
<accession>A0A166NG13</accession>
<feature type="transmembrane region" description="Helical" evidence="1">
    <location>
        <begin position="20"/>
        <end position="42"/>
    </location>
</feature>
<dbReference type="PANTHER" id="PTHR40465:SF1">
    <property type="entry name" value="DUF6534 DOMAIN-CONTAINING PROTEIN"/>
    <property type="match status" value="1"/>
</dbReference>
<dbReference type="OrthoDB" id="3263055at2759"/>
<name>A0A166NG13_9AGAM</name>
<evidence type="ECO:0000313" key="3">
    <source>
        <dbReference type="EMBL" id="KZP24967.1"/>
    </source>
</evidence>
<dbReference type="Proteomes" id="UP000076532">
    <property type="component" value="Unassembled WGS sequence"/>
</dbReference>
<gene>
    <name evidence="3" type="ORF">FIBSPDRAFT_821263</name>
</gene>
<dbReference type="STRING" id="436010.A0A166NG13"/>
<dbReference type="Pfam" id="PF20152">
    <property type="entry name" value="DUF6534"/>
    <property type="match status" value="1"/>
</dbReference>
<sequence length="327" mass="35964">MSAATAAAALPLLDSTMGATLIGVIVGAVLWGVSAVQVWCYYMNYPEDKWFYKWLVAGVFVSDTMHQILISHSIYTYLVTNLGNYVELGNLVWSIILEVLFNGITAILVQSFMISRIFKLAPRKWRWPAVSLVTVLVLANFVSNVVYYARGFHIKTYADLAILKANTAAINGLAATADILIAIIMCTVLQRSRTGFKNSDTMINSLILYTLNTGLLTSMCALAALLSLELAPSTFIYIAFFFNVGRLYSNSLLATLNARQSIRAGLNQPQTVSLSRLRNHAGEASQKVVPGTKLEIQMSTIRENHSDATSEAEHCGNKVDAFPYEEV</sequence>
<dbReference type="AlphaFoldDB" id="A0A166NG13"/>
<feature type="transmembrane region" description="Helical" evidence="1">
    <location>
        <begin position="201"/>
        <end position="228"/>
    </location>
</feature>
<evidence type="ECO:0000256" key="1">
    <source>
        <dbReference type="SAM" id="Phobius"/>
    </source>
</evidence>
<protein>
    <recommendedName>
        <fullName evidence="2">DUF6534 domain-containing protein</fullName>
    </recommendedName>
</protein>
<proteinExistence type="predicted"/>
<feature type="transmembrane region" description="Helical" evidence="1">
    <location>
        <begin position="127"/>
        <end position="149"/>
    </location>
</feature>
<keyword evidence="4" id="KW-1185">Reference proteome</keyword>
<feature type="transmembrane region" description="Helical" evidence="1">
    <location>
        <begin position="54"/>
        <end position="79"/>
    </location>
</feature>